<dbReference type="EMBL" id="LLXL01001581">
    <property type="protein sequence ID" value="PKK63752.1"/>
    <property type="molecule type" value="Genomic_DNA"/>
</dbReference>
<sequence>MGINSSEEKSVIKKLWTFTYEEIKRKLWIPRCEEIKRLEEKEPIKKSDLRKKRKMNETQEEFLEIETKNHKNQKTEKNIEKTRKNNINNQIRIVTLGKLTGAITDGINIARTWIRQ</sequence>
<evidence type="ECO:0000313" key="1">
    <source>
        <dbReference type="EMBL" id="PKK63752.1"/>
    </source>
</evidence>
<dbReference type="AlphaFoldDB" id="A0A2N1MQ42"/>
<evidence type="ECO:0000313" key="2">
    <source>
        <dbReference type="Proteomes" id="UP000233469"/>
    </source>
</evidence>
<dbReference type="VEuPathDB" id="FungiDB:FUN_014402"/>
<reference evidence="1 2" key="1">
    <citation type="submission" date="2016-04" db="EMBL/GenBank/DDBJ databases">
        <title>Genome analyses suggest a sexual origin of heterokaryosis in a supposedly ancient asexual fungus.</title>
        <authorList>
            <person name="Ropars J."/>
            <person name="Sedzielewska K."/>
            <person name="Noel J."/>
            <person name="Charron P."/>
            <person name="Farinelli L."/>
            <person name="Marton T."/>
            <person name="Kruger M."/>
            <person name="Pelin A."/>
            <person name="Brachmann A."/>
            <person name="Corradi N."/>
        </authorList>
    </citation>
    <scope>NUCLEOTIDE SEQUENCE [LARGE SCALE GENOMIC DNA]</scope>
    <source>
        <strain evidence="1 2">C2</strain>
    </source>
</reference>
<accession>A0A2N1MQ42</accession>
<dbReference type="VEuPathDB" id="FungiDB:RhiirFUN_011584"/>
<dbReference type="Proteomes" id="UP000233469">
    <property type="component" value="Unassembled WGS sequence"/>
</dbReference>
<proteinExistence type="predicted"/>
<comment type="caution">
    <text evidence="1">The sequence shown here is derived from an EMBL/GenBank/DDBJ whole genome shotgun (WGS) entry which is preliminary data.</text>
</comment>
<protein>
    <submittedName>
        <fullName evidence="1">Uncharacterized protein</fullName>
    </submittedName>
</protein>
<organism evidence="1 2">
    <name type="scientific">Rhizophagus irregularis</name>
    <dbReference type="NCBI Taxonomy" id="588596"/>
    <lineage>
        <taxon>Eukaryota</taxon>
        <taxon>Fungi</taxon>
        <taxon>Fungi incertae sedis</taxon>
        <taxon>Mucoromycota</taxon>
        <taxon>Glomeromycotina</taxon>
        <taxon>Glomeromycetes</taxon>
        <taxon>Glomerales</taxon>
        <taxon>Glomeraceae</taxon>
        <taxon>Rhizophagus</taxon>
    </lineage>
</organism>
<reference evidence="1 2" key="2">
    <citation type="submission" date="2017-10" db="EMBL/GenBank/DDBJ databases">
        <title>Extensive intraspecific genome diversity in a model arbuscular mycorrhizal fungus.</title>
        <authorList>
            <person name="Chen E.C.H."/>
            <person name="Morin E."/>
            <person name="Baudet D."/>
            <person name="Noel J."/>
            <person name="Ndikumana S."/>
            <person name="Charron P."/>
            <person name="St-Onge C."/>
            <person name="Giorgi J."/>
            <person name="Grigoriev I.V."/>
            <person name="Roux C."/>
            <person name="Martin F.M."/>
            <person name="Corradi N."/>
        </authorList>
    </citation>
    <scope>NUCLEOTIDE SEQUENCE [LARGE SCALE GENOMIC DNA]</scope>
    <source>
        <strain evidence="1 2">C2</strain>
    </source>
</reference>
<name>A0A2N1MQ42_9GLOM</name>
<gene>
    <name evidence="1" type="ORF">RhiirC2_854817</name>
</gene>
<dbReference type="VEuPathDB" id="FungiDB:RhiirA1_472051"/>